<evidence type="ECO:0000313" key="2">
    <source>
        <dbReference type="Proteomes" id="UP000297195"/>
    </source>
</evidence>
<reference evidence="1 2" key="1">
    <citation type="submission" date="2019-03" db="EMBL/GenBank/DDBJ databases">
        <authorList>
            <person name="Kim S.G."/>
            <person name="Park S.C."/>
        </authorList>
    </citation>
    <scope>NUCLEOTIDE SEQUENCE [LARGE SCALE GENOMIC DNA]</scope>
</reference>
<sequence length="445" mass="50651">MSTNLYSCFCVIKDLVINGSTSPLGELSTKSVSYSKEPDFYFKDGKPVGLVGFRGVSDTSMYEQVPKTHYDPIIDMMAWLFEQAKGKKTTDSPQGCLQLLKAQYTNGWEWKGVNEMVTNNDIWLPSSINFVYTVGGVAHEFKIWFANDFFAVEFPYREIYVVHPIPIADIDYLADNNYKQVRDRLAAETTDKVQDRVDAVLGGKGLYEPYTERIVMGFDIYDLINVPQKNMGFWTVIYYGNPNDAEEETYEAIKKCILDHSKYNEEKWSDIIPDLFNPLEFCVIPYWNELGLVNETVVGSTYTPIFTYKGGTDLPTAYGSLWGEAQVIESLQIVPHLYKSAKMGFVGKPKNHNNLWHISQVFPDYQLIPSTDSQAGMMSKDTTKFIFDLEEMLAAGEVVTPNGMPPKGIQRVVRDGKLYITRRSSKIKITMITRYQFVQDGVIPE</sequence>
<evidence type="ECO:0000313" key="1">
    <source>
        <dbReference type="EMBL" id="QBZ70760.1"/>
    </source>
</evidence>
<protein>
    <submittedName>
        <fullName evidence="1">Putative virion structural protein</fullName>
    </submittedName>
</protein>
<dbReference type="Proteomes" id="UP000297195">
    <property type="component" value="Segment"/>
</dbReference>
<accession>A0A4D6DWP4</accession>
<dbReference type="EMBL" id="MK689364">
    <property type="protein sequence ID" value="QBZ70760.1"/>
    <property type="molecule type" value="Genomic_DNA"/>
</dbReference>
<organism evidence="1 2">
    <name type="scientific">Edwardsiella phage pEt-SU</name>
    <dbReference type="NCBI Taxonomy" id="2562142"/>
    <lineage>
        <taxon>Viruses</taxon>
        <taxon>Duplodnaviria</taxon>
        <taxon>Heunggongvirae</taxon>
        <taxon>Uroviricota</taxon>
        <taxon>Caudoviricetes</taxon>
        <taxon>Chimalliviridae</taxon>
        <taxon>Petsuvirus</taxon>
        <taxon>Petsuvirus pEtSU</taxon>
    </lineage>
</organism>
<proteinExistence type="predicted"/>
<keyword evidence="2" id="KW-1185">Reference proteome</keyword>
<name>A0A4D6DWP4_9CAUD</name>
<gene>
    <name evidence="1" type="ORF">pETSU_179</name>
</gene>